<protein>
    <submittedName>
        <fullName evidence="1">Uncharacterized protein</fullName>
    </submittedName>
</protein>
<gene>
    <name evidence="1" type="ORF">BJ085DRAFT_40417</name>
</gene>
<keyword evidence="2" id="KW-1185">Reference proteome</keyword>
<name>A0A4P9ZYF3_9FUNG</name>
<evidence type="ECO:0000313" key="2">
    <source>
        <dbReference type="Proteomes" id="UP000268162"/>
    </source>
</evidence>
<dbReference type="EMBL" id="ML002444">
    <property type="protein sequence ID" value="RKP37800.1"/>
    <property type="molecule type" value="Genomic_DNA"/>
</dbReference>
<dbReference type="InterPro" id="IPR011990">
    <property type="entry name" value="TPR-like_helical_dom_sf"/>
</dbReference>
<dbReference type="Gene3D" id="1.25.40.10">
    <property type="entry name" value="Tetratricopeptide repeat domain"/>
    <property type="match status" value="1"/>
</dbReference>
<proteinExistence type="predicted"/>
<accession>A0A4P9ZYF3</accession>
<evidence type="ECO:0000313" key="1">
    <source>
        <dbReference type="EMBL" id="RKP37800.1"/>
    </source>
</evidence>
<reference evidence="2" key="1">
    <citation type="journal article" date="2018" name="Nat. Microbiol.">
        <title>Leveraging single-cell genomics to expand the fungal tree of life.</title>
        <authorList>
            <person name="Ahrendt S.R."/>
            <person name="Quandt C.A."/>
            <person name="Ciobanu D."/>
            <person name="Clum A."/>
            <person name="Salamov A."/>
            <person name="Andreopoulos B."/>
            <person name="Cheng J.F."/>
            <person name="Woyke T."/>
            <person name="Pelin A."/>
            <person name="Henrissat B."/>
            <person name="Reynolds N.K."/>
            <person name="Benny G.L."/>
            <person name="Smith M.E."/>
            <person name="James T.Y."/>
            <person name="Grigoriev I.V."/>
        </authorList>
    </citation>
    <scope>NUCLEOTIDE SEQUENCE [LARGE SCALE GENOMIC DNA]</scope>
    <source>
        <strain evidence="2">RSA 468</strain>
    </source>
</reference>
<dbReference type="AlphaFoldDB" id="A0A4P9ZYF3"/>
<organism evidence="1 2">
    <name type="scientific">Dimargaris cristalligena</name>
    <dbReference type="NCBI Taxonomy" id="215637"/>
    <lineage>
        <taxon>Eukaryota</taxon>
        <taxon>Fungi</taxon>
        <taxon>Fungi incertae sedis</taxon>
        <taxon>Zoopagomycota</taxon>
        <taxon>Kickxellomycotina</taxon>
        <taxon>Dimargaritomycetes</taxon>
        <taxon>Dimargaritales</taxon>
        <taxon>Dimargaritaceae</taxon>
        <taxon>Dimargaris</taxon>
    </lineage>
</organism>
<sequence>MLYATALRQFSCRHLTTNVPRPSKPGSSLQRLKLRSRLLIALEENRAAASWAAFAELSRDFPESATLQPSQYMQLLTLVRGANDHHHRLGKEAAATTSCPPEIPANATTTITHRWLADLAKAQEKGIVNTPSPSSDNRALLLALCRLDSPPPKTFRWFQTLLPPDALDAELVLELLDAFYRSADSVGMLAAIKYIASQTNIFHSLDFPALDVLVAQLFPGNLIQERNNTDPQESTFPQQLTRLARQQQASSSPEAIHALYQLIYPFLDRLPNAAVSDWVDILVASQQDTLLLSLYTRLRRWGKPLSETQFLTLLRYWVRGPSPKSVDSLPPVPSPGLNQLPGVGAHMSAINLPPTPAIIAELMLGYSQLRDTHQVNLLDNRLGILHRVATADDFATAILAHHLLDHSQQVTKYYEHMAHRDLTLPAALIEPVLDHSLNVNDLSQLPRLLEALAERNPPPTPAVWLYILQRLPPDTAPDRYAAIHSILRTRLHQLTQREFLLTANDLITRDQTQEGFLALVARLQQLPNTSRLCLVPSLIPTALSAALQSNRAALFNHCVRWVLQHPAHSWSRADIDLLLHGLIHFKNGKRMRPVLSLLIRRRGGYVLSPENYRRILTQLQRQKLYDDCIHVLVYYGRGGLFDDAVVAMEQLAKQLAHAQDRYAFQSLLNHLNAEASLPITPLVRAYHIVSLTRTHSASEALVQFNTYQQQQDQPMAAEALVYLIPALIQAHLKSFSRPLIRDIPLSAARDLLSVTFFRTTFTAYAAPSYKAEFRTTLNLWEAKHRQLHRRDNAAAVAARRSSVPMGMDFQTADALLKAATTHGLPQVWASVWHYLRTSPLPDRPKSTQPQPQSKAFPFATPALVSRLLASCQGEDIETIVQWSEDLGLPWTEWTVRSLIRAYRRTGQPEAALAVLWDFMPRADIRVLPTAGVIRDLVETLARHNRLDLFRDLARFCRQMGRPMDAWLVAALRSDLALPLWQAGQSLDALMKGLDLQW</sequence>
<dbReference type="Proteomes" id="UP000268162">
    <property type="component" value="Unassembled WGS sequence"/>
</dbReference>